<reference evidence="3" key="4">
    <citation type="submission" date="2020-05" db="EMBL/GenBank/DDBJ databases">
        <title>Complete genome sequence of Bradyrhizobium diazoefficiens XF5 isolated from soybean nodule.</title>
        <authorList>
            <person name="Noda R."/>
            <person name="Kakizaki K."/>
            <person name="Minamisawa K."/>
        </authorList>
    </citation>
    <scope>NUCLEOTIDE SEQUENCE</scope>
    <source>
        <strain evidence="3">XF5</strain>
    </source>
</reference>
<protein>
    <submittedName>
        <fullName evidence="5">Uncharacterized protein</fullName>
    </submittedName>
</protein>
<organism evidence="5">
    <name type="scientific">Bradyrhizobium diazoefficiens</name>
    <dbReference type="NCBI Taxonomy" id="1355477"/>
    <lineage>
        <taxon>Bacteria</taxon>
        <taxon>Pseudomonadati</taxon>
        <taxon>Pseudomonadota</taxon>
        <taxon>Alphaproteobacteria</taxon>
        <taxon>Hyphomicrobiales</taxon>
        <taxon>Nitrobacteraceae</taxon>
        <taxon>Bradyrhizobium</taxon>
    </lineage>
</organism>
<evidence type="ECO:0000313" key="4">
    <source>
        <dbReference type="EMBL" id="BCE63549.1"/>
    </source>
</evidence>
<reference evidence="1" key="1">
    <citation type="submission" date="2020-05" db="EMBL/GenBank/DDBJ databases">
        <title>Complete genome sequence of Bradyrhizobium diazoefficiens XF1 isolated from soybean nodule.</title>
        <authorList>
            <person name="Noda R."/>
            <person name="Kakizaki K."/>
            <person name="Minamisawa K."/>
        </authorList>
    </citation>
    <scope>NUCLEOTIDE SEQUENCE</scope>
    <source>
        <strain evidence="1">XF1</strain>
    </source>
</reference>
<gene>
    <name evidence="5" type="ORF">XF10B_23570</name>
    <name evidence="1" type="ORF">XF1B_24620</name>
    <name evidence="2" type="ORF">XF4B_23830</name>
    <name evidence="3" type="ORF">XF5B_23290</name>
    <name evidence="4" type="ORF">XF6B_23480</name>
</gene>
<dbReference type="EMBL" id="AP023095">
    <property type="protein sequence ID" value="BCE54817.1"/>
    <property type="molecule type" value="Genomic_DNA"/>
</dbReference>
<evidence type="ECO:0000313" key="2">
    <source>
        <dbReference type="EMBL" id="BCE46034.1"/>
    </source>
</evidence>
<dbReference type="EMBL" id="AP023099">
    <property type="protein sequence ID" value="BCE89559.1"/>
    <property type="molecule type" value="Genomic_DNA"/>
</dbReference>
<dbReference type="EMBL" id="AP023091">
    <property type="protein sequence ID" value="BCE19781.1"/>
    <property type="molecule type" value="Genomic_DNA"/>
</dbReference>
<evidence type="ECO:0000313" key="1">
    <source>
        <dbReference type="EMBL" id="BCE19781.1"/>
    </source>
</evidence>
<reference evidence="5" key="2">
    <citation type="submission" date="2020-05" db="EMBL/GenBank/DDBJ databases">
        <title>Complete genome sequence of Bradyrhizobium diazoefficiens XF10 isolated from soybean nodule.</title>
        <authorList>
            <person name="Noda R."/>
            <person name="Kakizaki K."/>
            <person name="Minamisawa K."/>
        </authorList>
    </citation>
    <scope>NUCLEOTIDE SEQUENCE</scope>
    <source>
        <strain evidence="5">XF10</strain>
    </source>
</reference>
<dbReference type="EMBL" id="AP023094">
    <property type="protein sequence ID" value="BCE46034.1"/>
    <property type="molecule type" value="Genomic_DNA"/>
</dbReference>
<evidence type="ECO:0000313" key="3">
    <source>
        <dbReference type="EMBL" id="BCE54817.1"/>
    </source>
</evidence>
<reference evidence="4" key="5">
    <citation type="submission" date="2020-05" db="EMBL/GenBank/DDBJ databases">
        <title>Complete genome sequence of Bradyrhizobium diazoefficiens XF6 isolated from soybean nodule.</title>
        <authorList>
            <person name="Noda R."/>
            <person name="Kakizaki K."/>
            <person name="Minamisawa K."/>
        </authorList>
    </citation>
    <scope>NUCLEOTIDE SEQUENCE</scope>
    <source>
        <strain evidence="4">XF6</strain>
    </source>
</reference>
<proteinExistence type="predicted"/>
<name>A0A810CP09_9BRAD</name>
<reference evidence="2" key="3">
    <citation type="submission" date="2020-05" db="EMBL/GenBank/DDBJ databases">
        <title>Complete genome sequence of Bradyrhizobium diazoefficiens XF4 isolated from soybean nodule.</title>
        <authorList>
            <person name="Noda R."/>
            <person name="Kakizaki K."/>
            <person name="Minamisawa K."/>
        </authorList>
    </citation>
    <scope>NUCLEOTIDE SEQUENCE</scope>
    <source>
        <strain evidence="2">XF4</strain>
    </source>
</reference>
<evidence type="ECO:0000313" key="5">
    <source>
        <dbReference type="EMBL" id="BCE89559.1"/>
    </source>
</evidence>
<accession>A0A810CP09</accession>
<dbReference type="EMBL" id="AP023096">
    <property type="protein sequence ID" value="BCE63549.1"/>
    <property type="molecule type" value="Genomic_DNA"/>
</dbReference>
<dbReference type="AlphaFoldDB" id="A0A810CP09"/>
<sequence length="229" mass="24773">MKVVHIDATLRIVSQIEIEPHSRELIRLCGSSGRPKTAITLPSGDVLLCAEGSSTAPGFTIGGSPTFRSNAVLLGKRDRWRQYTAPRFGTERIEALLRWVEANPSEVEPREGVQAILIDPAQRTIEAVKIEQSLKAVEDIIGEKIVLAFLAPGGDRVYAAASAQGPKWRKDDAHFIGRCVIVGSSEGGLVDVAASLETLKKDVRFAAERSKRWVRHGVSDASSPGRAPS</sequence>